<dbReference type="SMART" id="SM00719">
    <property type="entry name" value="Plus3"/>
    <property type="match status" value="1"/>
</dbReference>
<reference evidence="7 8" key="1">
    <citation type="submission" date="2006-10" db="EMBL/GenBank/DDBJ databases">
        <title>The Genome Sequence of Batrachochytrium dendrobatidis JEL423.</title>
        <authorList>
            <consortium name="The Broad Institute Genome Sequencing Platform"/>
            <person name="Birren B."/>
            <person name="Lander E."/>
            <person name="Galagan J."/>
            <person name="Cuomo C."/>
            <person name="Devon K."/>
            <person name="Jaffe D."/>
            <person name="Butler J."/>
            <person name="Alvarez P."/>
            <person name="Gnerre S."/>
            <person name="Grabherr M."/>
            <person name="Kleber M."/>
            <person name="Mauceli E."/>
            <person name="Brockman W."/>
            <person name="Young S."/>
            <person name="LaButti K."/>
            <person name="Sykes S."/>
            <person name="DeCaprio D."/>
            <person name="Crawford M."/>
            <person name="Koehrsen M."/>
            <person name="Engels R."/>
            <person name="Montgomery P."/>
            <person name="Pearson M."/>
            <person name="Howarth C."/>
            <person name="Larson L."/>
            <person name="White J."/>
            <person name="O'Leary S."/>
            <person name="Kodira C."/>
            <person name="Zeng Q."/>
            <person name="Yandava C."/>
            <person name="Alvarado L."/>
            <person name="Longcore J."/>
            <person name="James T."/>
        </authorList>
    </citation>
    <scope>NUCLEOTIDE SEQUENCE [LARGE SCALE GENOMIC DNA]</scope>
    <source>
        <strain evidence="7 8">JEL423</strain>
    </source>
</reference>
<evidence type="ECO:0000256" key="5">
    <source>
        <dbReference type="SAM" id="MobiDB-lite"/>
    </source>
</evidence>
<keyword evidence="3" id="KW-0804">Transcription</keyword>
<dbReference type="GO" id="GO:1990269">
    <property type="term" value="F:RNA polymerase II C-terminal domain phosphoserine binding"/>
    <property type="evidence" value="ECO:0007669"/>
    <property type="project" value="TreeGrafter"/>
</dbReference>
<gene>
    <name evidence="7" type="ORF">BDEG_23098</name>
</gene>
<dbReference type="AlphaFoldDB" id="A0A177WHH9"/>
<dbReference type="InterPro" id="IPR004343">
    <property type="entry name" value="Plus-3_dom"/>
</dbReference>
<dbReference type="GO" id="GO:0016593">
    <property type="term" value="C:Cdc73/Paf1 complex"/>
    <property type="evidence" value="ECO:0007669"/>
    <property type="project" value="TreeGrafter"/>
</dbReference>
<keyword evidence="2" id="KW-0805">Transcription regulation</keyword>
<dbReference type="Gene3D" id="3.90.70.200">
    <property type="entry name" value="Plus-3 domain"/>
    <property type="match status" value="1"/>
</dbReference>
<accession>A0A177WHH9</accession>
<evidence type="ECO:0000259" key="6">
    <source>
        <dbReference type="PROSITE" id="PS51360"/>
    </source>
</evidence>
<comment type="subcellular location">
    <subcellularLocation>
        <location evidence="1">Nucleus</location>
    </subcellularLocation>
</comment>
<feature type="compositionally biased region" description="Basic residues" evidence="5">
    <location>
        <begin position="41"/>
        <end position="50"/>
    </location>
</feature>
<sequence length="590" mass="67516">MDFLDSEILALVEDLEENSTGAAASDPPRRHQSNTDQHQQTVKRRKRRRTSNVDSDSDGEYGKQGTDRNARRRNGAASESKSKAQDFDDSDEPAEYNPGYEFDEDVDNVDDGDASDPEWSEARTWSTTDLMGDADDRKRLMMLSELEREMVLADRQKKLDALRERTILRRRLNLQSGLKRNSGDLRGQRERSERDRAGKKTFDTLRQKRESREKERLARTYDEDENGSDDGYKRSKAPSYSSHSEDEGTGSNLASSLPAAANIEDIRSIVVTRDELERWVHADFFSSTIIGCFVRIGVGNDPNTREQVYRLARVVETPAYHRVYRLAGTLTKIALKIAHGKATKTFLMDIVSNRPFTVSEWNRYEQTMQIEKQSMITADQVRRKKRDLQSAREHIFTNDEINTMIKRKKTLIKVPANITLEKLRIKQALQVAEEKGDQAQVDIYRDRIFELNQLGEEKSKKDTSHLEAFTKLNERNRKSNFTEGREAEKNLLELKKSKGTVAYDPFARRKTAPKHVVNRIDAKESDPTDNDATLETVPDKTDTTSNLTLISISRSSKTNPQKQLVQVSMYDDFLDSVDVAGLENELHVNP</sequence>
<dbReference type="STRING" id="403673.A0A177WHH9"/>
<dbReference type="EMBL" id="DS022302">
    <property type="protein sequence ID" value="OAJ39236.1"/>
    <property type="molecule type" value="Genomic_DNA"/>
</dbReference>
<organism evidence="7 8">
    <name type="scientific">Batrachochytrium dendrobatidis (strain JEL423)</name>
    <dbReference type="NCBI Taxonomy" id="403673"/>
    <lineage>
        <taxon>Eukaryota</taxon>
        <taxon>Fungi</taxon>
        <taxon>Fungi incertae sedis</taxon>
        <taxon>Chytridiomycota</taxon>
        <taxon>Chytridiomycota incertae sedis</taxon>
        <taxon>Chytridiomycetes</taxon>
        <taxon>Rhizophydiales</taxon>
        <taxon>Rhizophydiales incertae sedis</taxon>
        <taxon>Batrachochytrium</taxon>
    </lineage>
</organism>
<dbReference type="InterPro" id="IPR036128">
    <property type="entry name" value="Plus3-like_sf"/>
</dbReference>
<feature type="region of interest" description="Disordered" evidence="5">
    <location>
        <begin position="179"/>
        <end position="256"/>
    </location>
</feature>
<dbReference type="SUPFAM" id="SSF159042">
    <property type="entry name" value="Plus3-like"/>
    <property type="match status" value="1"/>
</dbReference>
<feature type="compositionally biased region" description="Acidic residues" evidence="5">
    <location>
        <begin position="101"/>
        <end position="119"/>
    </location>
</feature>
<dbReference type="GO" id="GO:0003677">
    <property type="term" value="F:DNA binding"/>
    <property type="evidence" value="ECO:0007669"/>
    <property type="project" value="InterPro"/>
</dbReference>
<evidence type="ECO:0000256" key="1">
    <source>
        <dbReference type="ARBA" id="ARBA00004123"/>
    </source>
</evidence>
<keyword evidence="4" id="KW-0539">Nucleus</keyword>
<feature type="domain" description="Plus3" evidence="6">
    <location>
        <begin position="260"/>
        <end position="393"/>
    </location>
</feature>
<evidence type="ECO:0000256" key="3">
    <source>
        <dbReference type="ARBA" id="ARBA00023163"/>
    </source>
</evidence>
<evidence type="ECO:0000313" key="8">
    <source>
        <dbReference type="Proteomes" id="UP000077115"/>
    </source>
</evidence>
<dbReference type="OrthoDB" id="166375at2759"/>
<protein>
    <recommendedName>
        <fullName evidence="6">Plus3 domain-containing protein</fullName>
    </recommendedName>
</protein>
<dbReference type="PROSITE" id="PS51360">
    <property type="entry name" value="PLUS3"/>
    <property type="match status" value="1"/>
</dbReference>
<name>A0A177WHH9_BATDL</name>
<dbReference type="VEuPathDB" id="FungiDB:BDEG_23098"/>
<feature type="compositionally biased region" description="Basic and acidic residues" evidence="5">
    <location>
        <begin position="181"/>
        <end position="221"/>
    </location>
</feature>
<evidence type="ECO:0000313" key="7">
    <source>
        <dbReference type="EMBL" id="OAJ39236.1"/>
    </source>
</evidence>
<dbReference type="Pfam" id="PF03126">
    <property type="entry name" value="Plus-3"/>
    <property type="match status" value="1"/>
</dbReference>
<dbReference type="PANTHER" id="PTHR13115">
    <property type="entry name" value="RNA POLYMERASE-ASSOCIATED PROTEIN RTF1 HOMOLOG"/>
    <property type="match status" value="1"/>
</dbReference>
<feature type="region of interest" description="Disordered" evidence="5">
    <location>
        <begin position="14"/>
        <end position="127"/>
    </location>
</feature>
<dbReference type="eggNOG" id="KOG2402">
    <property type="taxonomic scope" value="Eukaryota"/>
</dbReference>
<reference evidence="7 8" key="2">
    <citation type="submission" date="2016-05" db="EMBL/GenBank/DDBJ databases">
        <title>Lineage-specific infection strategies underlie the spectrum of fungal disease in amphibians.</title>
        <authorList>
            <person name="Cuomo C.A."/>
            <person name="Farrer R.A."/>
            <person name="James T."/>
            <person name="Longcore J."/>
            <person name="Birren B."/>
        </authorList>
    </citation>
    <scope>NUCLEOTIDE SEQUENCE [LARGE SCALE GENOMIC DNA]</scope>
    <source>
        <strain evidence="7 8">JEL423</strain>
    </source>
</reference>
<dbReference type="Proteomes" id="UP000077115">
    <property type="component" value="Unassembled WGS sequence"/>
</dbReference>
<evidence type="ECO:0000256" key="4">
    <source>
        <dbReference type="ARBA" id="ARBA00023242"/>
    </source>
</evidence>
<evidence type="ECO:0000256" key="2">
    <source>
        <dbReference type="ARBA" id="ARBA00023015"/>
    </source>
</evidence>
<feature type="region of interest" description="Disordered" evidence="5">
    <location>
        <begin position="521"/>
        <end position="541"/>
    </location>
</feature>
<dbReference type="PANTHER" id="PTHR13115:SF8">
    <property type="entry name" value="RNA POLYMERASE-ASSOCIATED PROTEIN RTF1 HOMOLOG"/>
    <property type="match status" value="1"/>
</dbReference>
<proteinExistence type="predicted"/>